<reference evidence="1 2" key="1">
    <citation type="submission" date="2017-11" db="EMBL/GenBank/DDBJ databases">
        <title>De-novo sequencing of pomegranate (Punica granatum L.) genome.</title>
        <authorList>
            <person name="Akparov Z."/>
            <person name="Amiraslanov A."/>
            <person name="Hajiyeva S."/>
            <person name="Abbasov M."/>
            <person name="Kaur K."/>
            <person name="Hamwieh A."/>
            <person name="Solovyev V."/>
            <person name="Salamov A."/>
            <person name="Braich B."/>
            <person name="Kosarev P."/>
            <person name="Mahmoud A."/>
            <person name="Hajiyev E."/>
            <person name="Babayeva S."/>
            <person name="Izzatullayeva V."/>
            <person name="Mammadov A."/>
            <person name="Mammadov A."/>
            <person name="Sharifova S."/>
            <person name="Ojaghi J."/>
            <person name="Eynullazada K."/>
            <person name="Bayramov B."/>
            <person name="Abdulazimova A."/>
            <person name="Shahmuradov I."/>
        </authorList>
    </citation>
    <scope>NUCLEOTIDE SEQUENCE [LARGE SCALE GENOMIC DNA]</scope>
    <source>
        <strain evidence="2">cv. AG2017</strain>
        <tissue evidence="1">Leaf</tissue>
    </source>
</reference>
<dbReference type="AlphaFoldDB" id="A0A2I0L0B2"/>
<evidence type="ECO:0000313" key="1">
    <source>
        <dbReference type="EMBL" id="PKI74033.1"/>
    </source>
</evidence>
<accession>A0A2I0L0B2</accession>
<evidence type="ECO:0000313" key="2">
    <source>
        <dbReference type="Proteomes" id="UP000233551"/>
    </source>
</evidence>
<gene>
    <name evidence="1" type="ORF">CRG98_005511</name>
</gene>
<protein>
    <submittedName>
        <fullName evidence="1">Uncharacterized protein</fullName>
    </submittedName>
</protein>
<sequence length="79" mass="8882">MNLNFEGSEARVLWDMYCPKLGWIGLDLGTNAKNAFSPTELTTAVKWKATRRCVDLCGAPVKDYAGEQKKPTINYYALH</sequence>
<dbReference type="EMBL" id="PGOL01000241">
    <property type="protein sequence ID" value="PKI74033.1"/>
    <property type="molecule type" value="Genomic_DNA"/>
</dbReference>
<organism evidence="1 2">
    <name type="scientific">Punica granatum</name>
    <name type="common">Pomegranate</name>
    <dbReference type="NCBI Taxonomy" id="22663"/>
    <lineage>
        <taxon>Eukaryota</taxon>
        <taxon>Viridiplantae</taxon>
        <taxon>Streptophyta</taxon>
        <taxon>Embryophyta</taxon>
        <taxon>Tracheophyta</taxon>
        <taxon>Spermatophyta</taxon>
        <taxon>Magnoliopsida</taxon>
        <taxon>eudicotyledons</taxon>
        <taxon>Gunneridae</taxon>
        <taxon>Pentapetalae</taxon>
        <taxon>rosids</taxon>
        <taxon>malvids</taxon>
        <taxon>Myrtales</taxon>
        <taxon>Lythraceae</taxon>
        <taxon>Punica</taxon>
    </lineage>
</organism>
<keyword evidence="2" id="KW-1185">Reference proteome</keyword>
<name>A0A2I0L0B2_PUNGR</name>
<comment type="caution">
    <text evidence="1">The sequence shown here is derived from an EMBL/GenBank/DDBJ whole genome shotgun (WGS) entry which is preliminary data.</text>
</comment>
<dbReference type="Proteomes" id="UP000233551">
    <property type="component" value="Unassembled WGS sequence"/>
</dbReference>
<proteinExistence type="predicted"/>